<evidence type="ECO:0000256" key="12">
    <source>
        <dbReference type="ARBA" id="ARBA00023264"/>
    </source>
</evidence>
<feature type="transmembrane region" description="Helical" evidence="13">
    <location>
        <begin position="67"/>
        <end position="84"/>
    </location>
</feature>
<evidence type="ECO:0000256" key="11">
    <source>
        <dbReference type="ARBA" id="ARBA00023209"/>
    </source>
</evidence>
<evidence type="ECO:0000256" key="7">
    <source>
        <dbReference type="ARBA" id="ARBA00022695"/>
    </source>
</evidence>
<protein>
    <submittedName>
        <fullName evidence="14">Unannotated protein</fullName>
    </submittedName>
</protein>
<dbReference type="EMBL" id="CAEZWI010000050">
    <property type="protein sequence ID" value="CAB4651526.1"/>
    <property type="molecule type" value="Genomic_DNA"/>
</dbReference>
<evidence type="ECO:0000256" key="13">
    <source>
        <dbReference type="SAM" id="Phobius"/>
    </source>
</evidence>
<dbReference type="InterPro" id="IPR000374">
    <property type="entry name" value="PC_trans"/>
</dbReference>
<dbReference type="PROSITE" id="PS01315">
    <property type="entry name" value="CDS"/>
    <property type="match status" value="1"/>
</dbReference>
<evidence type="ECO:0000256" key="1">
    <source>
        <dbReference type="ARBA" id="ARBA00004651"/>
    </source>
</evidence>
<feature type="transmembrane region" description="Helical" evidence="13">
    <location>
        <begin position="20"/>
        <end position="46"/>
    </location>
</feature>
<dbReference type="GO" id="GO:0016024">
    <property type="term" value="P:CDP-diacylglycerol biosynthetic process"/>
    <property type="evidence" value="ECO:0007669"/>
    <property type="project" value="TreeGrafter"/>
</dbReference>
<keyword evidence="4" id="KW-0444">Lipid biosynthesis</keyword>
<dbReference type="AlphaFoldDB" id="A0A6J6KMP9"/>
<feature type="transmembrane region" description="Helical" evidence="13">
    <location>
        <begin position="209"/>
        <end position="229"/>
    </location>
</feature>
<dbReference type="GO" id="GO:0004605">
    <property type="term" value="F:phosphatidate cytidylyltransferase activity"/>
    <property type="evidence" value="ECO:0007669"/>
    <property type="project" value="TreeGrafter"/>
</dbReference>
<dbReference type="GO" id="GO:0005886">
    <property type="term" value="C:plasma membrane"/>
    <property type="evidence" value="ECO:0007669"/>
    <property type="project" value="UniProtKB-SubCell"/>
</dbReference>
<keyword evidence="10 13" id="KW-0472">Membrane</keyword>
<keyword evidence="12" id="KW-1208">Phospholipid metabolism</keyword>
<feature type="transmembrane region" description="Helical" evidence="13">
    <location>
        <begin position="256"/>
        <end position="273"/>
    </location>
</feature>
<feature type="transmembrane region" description="Helical" evidence="13">
    <location>
        <begin position="185"/>
        <end position="203"/>
    </location>
</feature>
<dbReference type="PANTHER" id="PTHR46382:SF1">
    <property type="entry name" value="PHOSPHATIDATE CYTIDYLYLTRANSFERASE"/>
    <property type="match status" value="1"/>
</dbReference>
<evidence type="ECO:0000256" key="2">
    <source>
        <dbReference type="ARBA" id="ARBA00010185"/>
    </source>
</evidence>
<evidence type="ECO:0000256" key="5">
    <source>
        <dbReference type="ARBA" id="ARBA00022679"/>
    </source>
</evidence>
<dbReference type="EMBL" id="CAEZWD010000070">
    <property type="protein sequence ID" value="CAB4650536.1"/>
    <property type="molecule type" value="Genomic_DNA"/>
</dbReference>
<keyword evidence="3" id="KW-1003">Cell membrane</keyword>
<evidence type="ECO:0000313" key="15">
    <source>
        <dbReference type="EMBL" id="CAB4651526.1"/>
    </source>
</evidence>
<keyword evidence="9" id="KW-0443">Lipid metabolism</keyword>
<keyword evidence="6 13" id="KW-0812">Transmembrane</keyword>
<keyword evidence="8 13" id="KW-1133">Transmembrane helix</keyword>
<keyword evidence="11" id="KW-0594">Phospholipid biosynthesis</keyword>
<reference evidence="14" key="1">
    <citation type="submission" date="2020-05" db="EMBL/GenBank/DDBJ databases">
        <authorList>
            <person name="Chiriac C."/>
            <person name="Salcher M."/>
            <person name="Ghai R."/>
            <person name="Kavagutti S V."/>
        </authorList>
    </citation>
    <scope>NUCLEOTIDE SEQUENCE</scope>
</reference>
<comment type="subcellular location">
    <subcellularLocation>
        <location evidence="1">Cell membrane</location>
        <topology evidence="1">Multi-pass membrane protein</topology>
    </subcellularLocation>
</comment>
<evidence type="ECO:0000256" key="10">
    <source>
        <dbReference type="ARBA" id="ARBA00023136"/>
    </source>
</evidence>
<feature type="transmembrane region" description="Helical" evidence="13">
    <location>
        <begin position="144"/>
        <end position="164"/>
    </location>
</feature>
<evidence type="ECO:0000256" key="3">
    <source>
        <dbReference type="ARBA" id="ARBA00022475"/>
    </source>
</evidence>
<gene>
    <name evidence="14" type="ORF">UFOPK2171_00630</name>
    <name evidence="15" type="ORF">UFOPK2237_00549</name>
</gene>
<keyword evidence="7" id="KW-0548">Nucleotidyltransferase</keyword>
<feature type="transmembrane region" description="Helical" evidence="13">
    <location>
        <begin position="120"/>
        <end position="138"/>
    </location>
</feature>
<name>A0A6J6KMP9_9ZZZZ</name>
<dbReference type="Pfam" id="PF01148">
    <property type="entry name" value="CTP_transf_1"/>
    <property type="match status" value="1"/>
</dbReference>
<evidence type="ECO:0000256" key="9">
    <source>
        <dbReference type="ARBA" id="ARBA00023098"/>
    </source>
</evidence>
<evidence type="ECO:0000256" key="4">
    <source>
        <dbReference type="ARBA" id="ARBA00022516"/>
    </source>
</evidence>
<accession>A0A6J6KMP9</accession>
<comment type="similarity">
    <text evidence="2">Belongs to the CDS family.</text>
</comment>
<keyword evidence="5" id="KW-0808">Transferase</keyword>
<evidence type="ECO:0000313" key="14">
    <source>
        <dbReference type="EMBL" id="CAB4650536.1"/>
    </source>
</evidence>
<evidence type="ECO:0000256" key="6">
    <source>
        <dbReference type="ARBA" id="ARBA00022692"/>
    </source>
</evidence>
<organism evidence="14">
    <name type="scientific">freshwater metagenome</name>
    <dbReference type="NCBI Taxonomy" id="449393"/>
    <lineage>
        <taxon>unclassified sequences</taxon>
        <taxon>metagenomes</taxon>
        <taxon>ecological metagenomes</taxon>
    </lineage>
</organism>
<dbReference type="PANTHER" id="PTHR46382">
    <property type="entry name" value="PHOSPHATIDATE CYTIDYLYLTRANSFERASE"/>
    <property type="match status" value="1"/>
</dbReference>
<sequence length="274" mass="29109">MTSNQTDYGKAGRNLPVATAVGLGLLATVIASLFIDVRFFAILVAFAAMLAVRELSKALAVGLSDRMSILLQILAPAIVVSAAVSGVEGLLAAFVASALLVLTVRLLDGQEAYVHHVTRSIFALVYAPLLAGFAVLLSTQEDGAWKVLAFILLTAATDLGGYAAGAIFGKHPMAPKISPKKSWEGFVGALVLQLIVGVVLWIYVFDQPWWEGAIVGFVMMLTATIGDLVESMIKRDLGIKDMGSLLPGHGGVMDRLDSLVINAFMAWLLFGFFL</sequence>
<evidence type="ECO:0000256" key="8">
    <source>
        <dbReference type="ARBA" id="ARBA00022989"/>
    </source>
</evidence>
<proteinExistence type="inferred from homology"/>